<dbReference type="WBParaSite" id="RSKR_0001145000.1">
    <property type="protein sequence ID" value="RSKR_0001145000.1"/>
    <property type="gene ID" value="RSKR_0001145000"/>
</dbReference>
<organism evidence="1 2">
    <name type="scientific">Rhabditophanes sp. KR3021</name>
    <dbReference type="NCBI Taxonomy" id="114890"/>
    <lineage>
        <taxon>Eukaryota</taxon>
        <taxon>Metazoa</taxon>
        <taxon>Ecdysozoa</taxon>
        <taxon>Nematoda</taxon>
        <taxon>Chromadorea</taxon>
        <taxon>Rhabditida</taxon>
        <taxon>Tylenchina</taxon>
        <taxon>Panagrolaimomorpha</taxon>
        <taxon>Strongyloidoidea</taxon>
        <taxon>Alloionematidae</taxon>
        <taxon>Rhabditophanes</taxon>
    </lineage>
</organism>
<name>A0AC35UGA0_9BILA</name>
<protein>
    <submittedName>
        <fullName evidence="2">BACK domain-containing protein</fullName>
    </submittedName>
</protein>
<reference evidence="2" key="1">
    <citation type="submission" date="2016-11" db="UniProtKB">
        <authorList>
            <consortium name="WormBaseParasite"/>
        </authorList>
    </citation>
    <scope>IDENTIFICATION</scope>
    <source>
        <strain evidence="2">KR3021</strain>
    </source>
</reference>
<evidence type="ECO:0000313" key="1">
    <source>
        <dbReference type="Proteomes" id="UP000095286"/>
    </source>
</evidence>
<sequence length="112" mass="12611">MTKDDLLQLVNGDTVRQFLRIDGTNLNAEAIKALINAWSKGSSNICKTIHFSTCDFMDNFKNFNEVLENDKTSRLVSKKDNMILLRRRDGSELTAAIKSHCNFGECLVIVVS</sequence>
<proteinExistence type="predicted"/>
<dbReference type="Proteomes" id="UP000095286">
    <property type="component" value="Unplaced"/>
</dbReference>
<accession>A0AC35UGA0</accession>
<evidence type="ECO:0000313" key="2">
    <source>
        <dbReference type="WBParaSite" id="RSKR_0001145000.1"/>
    </source>
</evidence>